<sequence>MERYDYVIVGAGSAGCTLANRLSADPAVKVCLIEAGKKDKSLMVRMPAGVGSLIKEENDFNWGFWTEPQKHMNGRKLYWPRGRGWGGSSSINGMIYIRGHAGDYDQWGQMGLKGWDYASVLPYFKKSETLDKGEDTYHGGSGPLRVSSAPLSSPLYRAFIQAGEQAGYATTDDFNGARQEGFGPYQRTIHKGERWSASYAYLRPIVDVRDNLTVISTGRVTKVLFDGTRATGVEVVEGKGGLPQSIFADGEVIICAGAVQSPQILMLSGIGNPEHLGRFGIKTVVESKGVGQNLQDHLDVTVIHEMTQPISAYSMQKGIKKLGVGLRYLYNQTGPGADNFLQAGAFLKSRPGLEMPDLQLHLVNAIMMDHGKHDPQKDGYTVHACQLRPESRGTVCLASDDPFANPSIDPNHLATEEDRRAMREAVKMVREVCQQDALKPFTGAEMLPGPGATSDDDIDSFIRRTGETIYHPVGTVAMGVSDSQPLDGDLRVKGTEGLRVIDASVMPTLIGGNTNAPTIMIAEKAADLILKKPLLARADLPSLADAV</sequence>
<dbReference type="EC" id="1.1.99.1" evidence="9"/>
<dbReference type="eggNOG" id="COG2303">
    <property type="taxonomic scope" value="Bacteria"/>
</dbReference>
<evidence type="ECO:0000259" key="8">
    <source>
        <dbReference type="PROSITE" id="PS00624"/>
    </source>
</evidence>
<accession>A0A059FGQ1</accession>
<evidence type="ECO:0000256" key="5">
    <source>
        <dbReference type="PIRSR" id="PIRSR000137-2"/>
    </source>
</evidence>
<dbReference type="InterPro" id="IPR036188">
    <property type="entry name" value="FAD/NAD-bd_sf"/>
</dbReference>
<evidence type="ECO:0000256" key="3">
    <source>
        <dbReference type="ARBA" id="ARBA00022630"/>
    </source>
</evidence>
<dbReference type="STRING" id="1280952.HJA_05457"/>
<organism evidence="9 10">
    <name type="scientific">Hyphomonas jannaschiana VP2</name>
    <dbReference type="NCBI Taxonomy" id="1280952"/>
    <lineage>
        <taxon>Bacteria</taxon>
        <taxon>Pseudomonadati</taxon>
        <taxon>Pseudomonadota</taxon>
        <taxon>Alphaproteobacteria</taxon>
        <taxon>Hyphomonadales</taxon>
        <taxon>Hyphomonadaceae</taxon>
        <taxon>Hyphomonas</taxon>
    </lineage>
</organism>
<dbReference type="PATRIC" id="fig|1280952.3.peg.1084"/>
<dbReference type="Pfam" id="PF00732">
    <property type="entry name" value="GMC_oxred_N"/>
    <property type="match status" value="1"/>
</dbReference>
<dbReference type="GO" id="GO:0016020">
    <property type="term" value="C:membrane"/>
    <property type="evidence" value="ECO:0007669"/>
    <property type="project" value="TreeGrafter"/>
</dbReference>
<dbReference type="InterPro" id="IPR000172">
    <property type="entry name" value="GMC_OxRdtase_N"/>
</dbReference>
<dbReference type="Gene3D" id="3.30.560.10">
    <property type="entry name" value="Glucose Oxidase, domain 3"/>
    <property type="match status" value="1"/>
</dbReference>
<dbReference type="OrthoDB" id="9785276at2"/>
<protein>
    <submittedName>
        <fullName evidence="9">Choline dehydrogenase</fullName>
        <ecNumber evidence="9">1.1.99.1</ecNumber>
    </submittedName>
</protein>
<name>A0A059FGQ1_9PROT</name>
<dbReference type="SUPFAM" id="SSF54373">
    <property type="entry name" value="FAD-linked reductases, C-terminal domain"/>
    <property type="match status" value="1"/>
</dbReference>
<keyword evidence="4 5" id="KW-0274">FAD</keyword>
<keyword evidence="9" id="KW-0560">Oxidoreductase</keyword>
<dbReference type="Pfam" id="PF05199">
    <property type="entry name" value="GMC_oxred_C"/>
    <property type="match status" value="1"/>
</dbReference>
<keyword evidence="10" id="KW-1185">Reference proteome</keyword>
<evidence type="ECO:0000256" key="6">
    <source>
        <dbReference type="RuleBase" id="RU003968"/>
    </source>
</evidence>
<evidence type="ECO:0000313" key="9">
    <source>
        <dbReference type="EMBL" id="KCZ89673.1"/>
    </source>
</evidence>
<proteinExistence type="inferred from homology"/>
<dbReference type="RefSeq" id="WP_035579289.1">
    <property type="nucleotide sequence ID" value="NZ_ARYJ01000003.1"/>
</dbReference>
<dbReference type="PIRSF" id="PIRSF000137">
    <property type="entry name" value="Alcohol_oxidase"/>
    <property type="match status" value="1"/>
</dbReference>
<dbReference type="AlphaFoldDB" id="A0A059FGQ1"/>
<evidence type="ECO:0000313" key="10">
    <source>
        <dbReference type="Proteomes" id="UP000024816"/>
    </source>
</evidence>
<comment type="caution">
    <text evidence="9">The sequence shown here is derived from an EMBL/GenBank/DDBJ whole genome shotgun (WGS) entry which is preliminary data.</text>
</comment>
<evidence type="ECO:0000256" key="2">
    <source>
        <dbReference type="ARBA" id="ARBA00010790"/>
    </source>
</evidence>
<dbReference type="PROSITE" id="PS00623">
    <property type="entry name" value="GMC_OXRED_1"/>
    <property type="match status" value="1"/>
</dbReference>
<feature type="binding site" evidence="5">
    <location>
        <position position="220"/>
    </location>
    <ligand>
        <name>FAD</name>
        <dbReference type="ChEBI" id="CHEBI:57692"/>
    </ligand>
</feature>
<evidence type="ECO:0000256" key="4">
    <source>
        <dbReference type="ARBA" id="ARBA00022827"/>
    </source>
</evidence>
<dbReference type="EMBL" id="ARYJ01000003">
    <property type="protein sequence ID" value="KCZ89673.1"/>
    <property type="molecule type" value="Genomic_DNA"/>
</dbReference>
<dbReference type="InterPro" id="IPR007867">
    <property type="entry name" value="GMC_OxRtase_C"/>
</dbReference>
<gene>
    <name evidence="9" type="ORF">HJA_05457</name>
</gene>
<evidence type="ECO:0000256" key="1">
    <source>
        <dbReference type="ARBA" id="ARBA00001974"/>
    </source>
</evidence>
<feature type="domain" description="Glucose-methanol-choline oxidoreductase N-terminal" evidence="8">
    <location>
        <begin position="257"/>
        <end position="271"/>
    </location>
</feature>
<dbReference type="Gene3D" id="3.50.50.60">
    <property type="entry name" value="FAD/NAD(P)-binding domain"/>
    <property type="match status" value="1"/>
</dbReference>
<evidence type="ECO:0000259" key="7">
    <source>
        <dbReference type="PROSITE" id="PS00623"/>
    </source>
</evidence>
<dbReference type="GO" id="GO:0008812">
    <property type="term" value="F:choline dehydrogenase activity"/>
    <property type="evidence" value="ECO:0007669"/>
    <property type="project" value="UniProtKB-EC"/>
</dbReference>
<dbReference type="NCBIfam" id="NF002550">
    <property type="entry name" value="PRK02106.1"/>
    <property type="match status" value="1"/>
</dbReference>
<feature type="domain" description="Glucose-methanol-choline oxidoreductase N-terminal" evidence="7">
    <location>
        <begin position="82"/>
        <end position="105"/>
    </location>
</feature>
<dbReference type="PANTHER" id="PTHR11552">
    <property type="entry name" value="GLUCOSE-METHANOL-CHOLINE GMC OXIDOREDUCTASE"/>
    <property type="match status" value="1"/>
</dbReference>
<keyword evidence="3 6" id="KW-0285">Flavoprotein</keyword>
<comment type="similarity">
    <text evidence="2 6">Belongs to the GMC oxidoreductase family.</text>
</comment>
<dbReference type="Proteomes" id="UP000024816">
    <property type="component" value="Unassembled WGS sequence"/>
</dbReference>
<dbReference type="GO" id="GO:0019285">
    <property type="term" value="P:glycine betaine biosynthetic process from choline"/>
    <property type="evidence" value="ECO:0007669"/>
    <property type="project" value="TreeGrafter"/>
</dbReference>
<dbReference type="PROSITE" id="PS51257">
    <property type="entry name" value="PROKAR_LIPOPROTEIN"/>
    <property type="match status" value="1"/>
</dbReference>
<dbReference type="SUPFAM" id="SSF51905">
    <property type="entry name" value="FAD/NAD(P)-binding domain"/>
    <property type="match status" value="1"/>
</dbReference>
<comment type="cofactor">
    <cofactor evidence="1 5">
        <name>FAD</name>
        <dbReference type="ChEBI" id="CHEBI:57692"/>
    </cofactor>
</comment>
<dbReference type="PANTHER" id="PTHR11552:SF147">
    <property type="entry name" value="CHOLINE DEHYDROGENASE, MITOCHONDRIAL"/>
    <property type="match status" value="1"/>
</dbReference>
<reference evidence="9 10" key="1">
    <citation type="journal article" date="2014" name="Antonie Van Leeuwenhoek">
        <title>Hyphomonas beringensis sp. nov. and Hyphomonas chukchiensis sp. nov., isolated from surface seawater of the Bering Sea and Chukchi Sea.</title>
        <authorList>
            <person name="Li C."/>
            <person name="Lai Q."/>
            <person name="Li G."/>
            <person name="Dong C."/>
            <person name="Wang J."/>
            <person name="Liao Y."/>
            <person name="Shao Z."/>
        </authorList>
    </citation>
    <scope>NUCLEOTIDE SEQUENCE [LARGE SCALE GENOMIC DNA]</scope>
    <source>
        <strain evidence="9 10">VP2</strain>
    </source>
</reference>
<dbReference type="PROSITE" id="PS00624">
    <property type="entry name" value="GMC_OXRED_2"/>
    <property type="match status" value="1"/>
</dbReference>
<dbReference type="InterPro" id="IPR012132">
    <property type="entry name" value="GMC_OxRdtase"/>
</dbReference>
<dbReference type="GO" id="GO:0050660">
    <property type="term" value="F:flavin adenine dinucleotide binding"/>
    <property type="evidence" value="ECO:0007669"/>
    <property type="project" value="InterPro"/>
</dbReference>